<feature type="transmembrane region" description="Helical" evidence="5">
    <location>
        <begin position="292"/>
        <end position="309"/>
    </location>
</feature>
<dbReference type="InterPro" id="IPR011701">
    <property type="entry name" value="MFS"/>
</dbReference>
<keyword evidence="4 5" id="KW-0472">Membrane</keyword>
<feature type="transmembrane region" description="Helical" evidence="5">
    <location>
        <begin position="81"/>
        <end position="101"/>
    </location>
</feature>
<evidence type="ECO:0000256" key="3">
    <source>
        <dbReference type="ARBA" id="ARBA00022989"/>
    </source>
</evidence>
<feature type="transmembrane region" description="Helical" evidence="5">
    <location>
        <begin position="16"/>
        <end position="37"/>
    </location>
</feature>
<accession>A0A3S4Y838</accession>
<protein>
    <submittedName>
        <fullName evidence="7">Tetracycline resistance protein, class C</fullName>
    </submittedName>
</protein>
<feature type="transmembrane region" description="Helical" evidence="5">
    <location>
        <begin position="224"/>
        <end position="250"/>
    </location>
</feature>
<gene>
    <name evidence="7" type="primary">tetA_3</name>
    <name evidence="7" type="ORF">NCTC12967_02107</name>
</gene>
<evidence type="ECO:0000256" key="1">
    <source>
        <dbReference type="ARBA" id="ARBA00004651"/>
    </source>
</evidence>
<evidence type="ECO:0000256" key="5">
    <source>
        <dbReference type="SAM" id="Phobius"/>
    </source>
</evidence>
<keyword evidence="3 5" id="KW-1133">Transmembrane helix</keyword>
<dbReference type="GO" id="GO:0022857">
    <property type="term" value="F:transmembrane transporter activity"/>
    <property type="evidence" value="ECO:0007669"/>
    <property type="project" value="InterPro"/>
</dbReference>
<reference evidence="7 8" key="1">
    <citation type="submission" date="2018-12" db="EMBL/GenBank/DDBJ databases">
        <authorList>
            <consortium name="Pathogen Informatics"/>
        </authorList>
    </citation>
    <scope>NUCLEOTIDE SEQUENCE [LARGE SCALE GENOMIC DNA]</scope>
    <source>
        <strain evidence="7 8">NCTC12967</strain>
    </source>
</reference>
<evidence type="ECO:0000313" key="7">
    <source>
        <dbReference type="EMBL" id="VEH70801.1"/>
    </source>
</evidence>
<dbReference type="PANTHER" id="PTHR23546:SF1">
    <property type="entry name" value="MEMBRANE PROTEIN"/>
    <property type="match status" value="1"/>
</dbReference>
<feature type="transmembrane region" description="Helical" evidence="5">
    <location>
        <begin position="315"/>
        <end position="338"/>
    </location>
</feature>
<dbReference type="RefSeq" id="WP_061788361.1">
    <property type="nucleotide sequence ID" value="NZ_LR134406.1"/>
</dbReference>
<dbReference type="EMBL" id="LR134406">
    <property type="protein sequence ID" value="VEH70801.1"/>
    <property type="molecule type" value="Genomic_DNA"/>
</dbReference>
<evidence type="ECO:0000259" key="6">
    <source>
        <dbReference type="PROSITE" id="PS50850"/>
    </source>
</evidence>
<evidence type="ECO:0000256" key="4">
    <source>
        <dbReference type="ARBA" id="ARBA00023136"/>
    </source>
</evidence>
<feature type="transmembrane region" description="Helical" evidence="5">
    <location>
        <begin position="262"/>
        <end position="285"/>
    </location>
</feature>
<sequence length="417" mass="43112">MTTNEAKPQGTSKSQIPLLLGTVLIVYVGQMTLSPIIAPLSRRLGMPEWQLGVTISAAAVMVVLTSGFWGRRAQSKGFKPVLLAALALGIVTMILFSGLAAAGMQGLLTGTVLFLLFVLLRGIGFGTAIAAVPPTAQAYIAEFTPEGPARVKGMAGVGAVQGIASILGAIVGGALAGFGLLTPIIVVPVLIGIAMLLVLACLHGGAGSRLVESPIRVSPMDKRVLPFLVAGFGTFTALGFIQNTASFIIMDRFHLDEVAGGQLSGVVMLAIGIGMIIAQAVVVPVTKWAPPMLLRVGAAVGTVGFVVMLPEAELWVMFVSALLIGLGIGIAMPGYTSGPTMLVEHDEQGGLAGVIGATNGLTYVLAPTLSTLFYGWWRPLPVIVSVVVLGVVAVFVLAHPAFRNFRPNSETAVKEEA</sequence>
<dbReference type="PANTHER" id="PTHR23546">
    <property type="entry name" value="TRANSPORT PROTEIN"/>
    <property type="match status" value="1"/>
</dbReference>
<organism evidence="7 8">
    <name type="scientific">Arachnia propionica</name>
    <dbReference type="NCBI Taxonomy" id="1750"/>
    <lineage>
        <taxon>Bacteria</taxon>
        <taxon>Bacillati</taxon>
        <taxon>Actinomycetota</taxon>
        <taxon>Actinomycetes</taxon>
        <taxon>Propionibacteriales</taxon>
        <taxon>Propionibacteriaceae</taxon>
        <taxon>Arachnia</taxon>
    </lineage>
</organism>
<proteinExistence type="predicted"/>
<dbReference type="AlphaFoldDB" id="A0A3S4Y838"/>
<dbReference type="Proteomes" id="UP000273044">
    <property type="component" value="Chromosome"/>
</dbReference>
<feature type="transmembrane region" description="Helical" evidence="5">
    <location>
        <begin position="380"/>
        <end position="398"/>
    </location>
</feature>
<keyword evidence="8" id="KW-1185">Reference proteome</keyword>
<feature type="domain" description="Major facilitator superfamily (MFS) profile" evidence="6">
    <location>
        <begin position="14"/>
        <end position="402"/>
    </location>
</feature>
<dbReference type="InterPro" id="IPR020846">
    <property type="entry name" value="MFS_dom"/>
</dbReference>
<dbReference type="GO" id="GO:0005886">
    <property type="term" value="C:plasma membrane"/>
    <property type="evidence" value="ECO:0007669"/>
    <property type="project" value="UniProtKB-SubCell"/>
</dbReference>
<dbReference type="Gene3D" id="1.20.1250.20">
    <property type="entry name" value="MFS general substrate transporter like domains"/>
    <property type="match status" value="1"/>
</dbReference>
<feature type="transmembrane region" description="Helical" evidence="5">
    <location>
        <begin position="153"/>
        <end position="178"/>
    </location>
</feature>
<keyword evidence="2 5" id="KW-0812">Transmembrane</keyword>
<comment type="subcellular location">
    <subcellularLocation>
        <location evidence="1">Cell membrane</location>
        <topology evidence="1">Multi-pass membrane protein</topology>
    </subcellularLocation>
</comment>
<feature type="transmembrane region" description="Helical" evidence="5">
    <location>
        <begin position="49"/>
        <end position="69"/>
    </location>
</feature>
<feature type="transmembrane region" description="Helical" evidence="5">
    <location>
        <begin position="107"/>
        <end position="132"/>
    </location>
</feature>
<dbReference type="Pfam" id="PF07690">
    <property type="entry name" value="MFS_1"/>
    <property type="match status" value="1"/>
</dbReference>
<name>A0A3S4Y838_9ACTN</name>
<dbReference type="PROSITE" id="PS50850">
    <property type="entry name" value="MFS"/>
    <property type="match status" value="1"/>
</dbReference>
<feature type="transmembrane region" description="Helical" evidence="5">
    <location>
        <begin position="350"/>
        <end position="374"/>
    </location>
</feature>
<feature type="transmembrane region" description="Helical" evidence="5">
    <location>
        <begin position="184"/>
        <end position="203"/>
    </location>
</feature>
<evidence type="ECO:0000313" key="8">
    <source>
        <dbReference type="Proteomes" id="UP000273044"/>
    </source>
</evidence>
<dbReference type="SUPFAM" id="SSF103473">
    <property type="entry name" value="MFS general substrate transporter"/>
    <property type="match status" value="1"/>
</dbReference>
<dbReference type="InterPro" id="IPR036259">
    <property type="entry name" value="MFS_trans_sf"/>
</dbReference>
<evidence type="ECO:0000256" key="2">
    <source>
        <dbReference type="ARBA" id="ARBA00022692"/>
    </source>
</evidence>
<dbReference type="GeneID" id="64407557"/>